<evidence type="ECO:0000256" key="6">
    <source>
        <dbReference type="ARBA" id="ARBA00022840"/>
    </source>
</evidence>
<feature type="transmembrane region" description="Helical" evidence="10">
    <location>
        <begin position="246"/>
        <end position="263"/>
    </location>
</feature>
<keyword evidence="8 10" id="KW-1133">Transmembrane helix</keyword>
<evidence type="ECO:0000256" key="1">
    <source>
        <dbReference type="ARBA" id="ARBA00004651"/>
    </source>
</evidence>
<dbReference type="PROSITE" id="PS00154">
    <property type="entry name" value="ATPASE_E1_E2"/>
    <property type="match status" value="1"/>
</dbReference>
<dbReference type="SUPFAM" id="SSF81665">
    <property type="entry name" value="Calcium ATPase, transmembrane domain M"/>
    <property type="match status" value="1"/>
</dbReference>
<dbReference type="PANTHER" id="PTHR43294">
    <property type="entry name" value="SODIUM/POTASSIUM-TRANSPORTING ATPASE SUBUNIT ALPHA"/>
    <property type="match status" value="1"/>
</dbReference>
<evidence type="ECO:0000256" key="7">
    <source>
        <dbReference type="ARBA" id="ARBA00022967"/>
    </source>
</evidence>
<feature type="transmembrane region" description="Helical" evidence="10">
    <location>
        <begin position="82"/>
        <end position="98"/>
    </location>
</feature>
<protein>
    <recommendedName>
        <fullName evidence="11">Cation-transporting P-type ATPase N-terminal domain-containing protein</fullName>
    </recommendedName>
</protein>
<evidence type="ECO:0000313" key="13">
    <source>
        <dbReference type="Proteomes" id="UP000178432"/>
    </source>
</evidence>
<name>A0A1G1Y4A3_9BACT</name>
<dbReference type="Pfam" id="PF00690">
    <property type="entry name" value="Cation_ATPase_N"/>
    <property type="match status" value="1"/>
</dbReference>
<evidence type="ECO:0000256" key="8">
    <source>
        <dbReference type="ARBA" id="ARBA00022989"/>
    </source>
</evidence>
<dbReference type="Gene3D" id="2.70.150.10">
    <property type="entry name" value="Calcium-transporting ATPase, cytoplasmic transduction domain A"/>
    <property type="match status" value="1"/>
</dbReference>
<dbReference type="InterPro" id="IPR001757">
    <property type="entry name" value="P_typ_ATPase"/>
</dbReference>
<dbReference type="SUPFAM" id="SSF81660">
    <property type="entry name" value="Metal cation-transporting ATPase, ATP-binding domain N"/>
    <property type="match status" value="1"/>
</dbReference>
<feature type="transmembrane region" description="Helical" evidence="10">
    <location>
        <begin position="48"/>
        <end position="76"/>
    </location>
</feature>
<dbReference type="InterPro" id="IPR059000">
    <property type="entry name" value="ATPase_P-type_domA"/>
</dbReference>
<comment type="similarity">
    <text evidence="2">Belongs to the cation transport ATPase (P-type) (TC 3.A.3) family. Type IIA subfamily.</text>
</comment>
<keyword evidence="5" id="KW-0547">Nucleotide-binding</keyword>
<dbReference type="Proteomes" id="UP000178432">
    <property type="component" value="Unassembled WGS sequence"/>
</dbReference>
<feature type="transmembrane region" description="Helical" evidence="10">
    <location>
        <begin position="722"/>
        <end position="743"/>
    </location>
</feature>
<dbReference type="Pfam" id="PF00122">
    <property type="entry name" value="E1-E2_ATPase"/>
    <property type="match status" value="1"/>
</dbReference>
<sequence>MEKILWHALPIDKIFHKLQADQNGLSSAKVKARREKYGSNKLPEEKRLGALIILLSQFKSPLVYVLLAAAAISFILQDFVDMGIILAAVFLNTILGFYQENKANKSIAYLRRLVEQKAKVLRDGNEILIKASELVSGDIIFLAPGDKISADCRLITVQDFQATEASLTGESMPSNKTLKVLARGAPLAERENMVYSGTVVSRGKAAAIVCETGLNTELGQITQLIKDTKEEKTPLQKQLAVFSKNLTYVVIFICGLIVILGKIQGRPIFGFGEAAREGMLNLAAAVAVAAIPEGLLVSVTAILAVGMQAILKEKALIRRLIAAETLGSVSIICSDKTGTLTEGKMQVAKIVTIGQDLPIKHAHPYEDNASLEDHDLIIKIALLCNNAVIENPQDELNQWRVIGDPTESALLMAAIESGIPYEKIKGRQSRLKELAFSSETKYMATLNRLDPEKNVIYAKGAPEMVLAMCSKIRTGREKKLIDEPLLKSLKAKYENLTKQGLRLLAFAYKQLPPDKNADLNKELSDLTFVGFIALKDPLRPEAKETMALAKKAGIRPIIVTGDHKLTAKAIVSELGIKIEEKNILAGADLDQLSDEELAKRIKIIDIYARVEPRHKLRIIKAWQDQGQVVAMTGDGVNDAPALKAADVGIALNSGTDVAKETSDIILLDDNFKTIVSAIRQGRVIFDNIKKIILYLLADSFSEIILVVGSLILALPLPILPAQIIWINLIDDGLPNLALIFEKGEKEIMREKPRKKDKKIMDREMKTLIFIIGLFVNLALLGLFYYLSKSGLYSINYIRTLIFALLGVDSLAYVFSCRSLRHSIFSQNPLTNLYLLGAVGLGFFLQLLAIYEPHLQSIFQTVNLAFFDWALIAGVVFLQIAGIEIAKFYFIVKKIKAYA</sequence>
<comment type="caution">
    <text evidence="12">The sequence shown here is derived from an EMBL/GenBank/DDBJ whole genome shotgun (WGS) entry which is preliminary data.</text>
</comment>
<dbReference type="GO" id="GO:0005524">
    <property type="term" value="F:ATP binding"/>
    <property type="evidence" value="ECO:0007669"/>
    <property type="project" value="UniProtKB-KW"/>
</dbReference>
<dbReference type="Pfam" id="PF13246">
    <property type="entry name" value="Cation_ATPase"/>
    <property type="match status" value="1"/>
</dbReference>
<dbReference type="InterPro" id="IPR004014">
    <property type="entry name" value="ATPase_P-typ_cation-transptr_N"/>
</dbReference>
<organism evidence="12 13">
    <name type="scientific">Candidatus Buchananbacteria bacterium RIFCSPHIGHO2_01_FULL_46_12</name>
    <dbReference type="NCBI Taxonomy" id="1797536"/>
    <lineage>
        <taxon>Bacteria</taxon>
        <taxon>Candidatus Buchananiibacteriota</taxon>
    </lineage>
</organism>
<evidence type="ECO:0000256" key="5">
    <source>
        <dbReference type="ARBA" id="ARBA00022741"/>
    </source>
</evidence>
<dbReference type="GO" id="GO:0005886">
    <property type="term" value="C:plasma membrane"/>
    <property type="evidence" value="ECO:0007669"/>
    <property type="project" value="UniProtKB-SubCell"/>
</dbReference>
<dbReference type="Gene3D" id="3.40.50.1000">
    <property type="entry name" value="HAD superfamily/HAD-like"/>
    <property type="match status" value="1"/>
</dbReference>
<evidence type="ECO:0000256" key="3">
    <source>
        <dbReference type="ARBA" id="ARBA00022475"/>
    </source>
</evidence>
<dbReference type="InterPro" id="IPR006068">
    <property type="entry name" value="ATPase_P-typ_cation-transptr_C"/>
</dbReference>
<dbReference type="PRINTS" id="PR00119">
    <property type="entry name" value="CATATPASE"/>
</dbReference>
<comment type="subcellular location">
    <subcellularLocation>
        <location evidence="1">Cell membrane</location>
        <topology evidence="1">Multi-pass membrane protein</topology>
    </subcellularLocation>
</comment>
<dbReference type="PRINTS" id="PR00120">
    <property type="entry name" value="HATPASE"/>
</dbReference>
<evidence type="ECO:0000259" key="11">
    <source>
        <dbReference type="SMART" id="SM00831"/>
    </source>
</evidence>
<dbReference type="InterPro" id="IPR044492">
    <property type="entry name" value="P_typ_ATPase_HD_dom"/>
</dbReference>
<evidence type="ECO:0000313" key="12">
    <source>
        <dbReference type="EMBL" id="OGY47071.1"/>
    </source>
</evidence>
<keyword evidence="9 10" id="KW-0472">Membrane</keyword>
<dbReference type="InterPro" id="IPR023299">
    <property type="entry name" value="ATPase_P-typ_cyto_dom_N"/>
</dbReference>
<evidence type="ECO:0000256" key="2">
    <source>
        <dbReference type="ARBA" id="ARBA00005675"/>
    </source>
</evidence>
<gene>
    <name evidence="12" type="ORF">A2663_03985</name>
</gene>
<evidence type="ECO:0000256" key="9">
    <source>
        <dbReference type="ARBA" id="ARBA00023136"/>
    </source>
</evidence>
<feature type="transmembrane region" description="Helical" evidence="10">
    <location>
        <begin position="797"/>
        <end position="819"/>
    </location>
</feature>
<dbReference type="SFLD" id="SFLDG00002">
    <property type="entry name" value="C1.7:_P-type_atpase_like"/>
    <property type="match status" value="1"/>
</dbReference>
<dbReference type="InterPro" id="IPR036412">
    <property type="entry name" value="HAD-like_sf"/>
</dbReference>
<accession>A0A1G1Y4A3</accession>
<keyword evidence="4 10" id="KW-0812">Transmembrane</keyword>
<proteinExistence type="inferred from homology"/>
<keyword evidence="3" id="KW-1003">Cell membrane</keyword>
<dbReference type="SUPFAM" id="SSF56784">
    <property type="entry name" value="HAD-like"/>
    <property type="match status" value="1"/>
</dbReference>
<keyword evidence="7" id="KW-1278">Translocase</keyword>
<dbReference type="SFLD" id="SFLDS00003">
    <property type="entry name" value="Haloacid_Dehalogenase"/>
    <property type="match status" value="1"/>
</dbReference>
<dbReference type="NCBIfam" id="TIGR01494">
    <property type="entry name" value="ATPase_P-type"/>
    <property type="match status" value="2"/>
</dbReference>
<dbReference type="InterPro" id="IPR023298">
    <property type="entry name" value="ATPase_P-typ_TM_dom_sf"/>
</dbReference>
<dbReference type="Pfam" id="PF00689">
    <property type="entry name" value="Cation_ATPase_C"/>
    <property type="match status" value="1"/>
</dbReference>
<dbReference type="EMBL" id="MHIF01000048">
    <property type="protein sequence ID" value="OGY47071.1"/>
    <property type="molecule type" value="Genomic_DNA"/>
</dbReference>
<feature type="transmembrane region" description="Helical" evidence="10">
    <location>
        <begin position="764"/>
        <end position="785"/>
    </location>
</feature>
<dbReference type="AlphaFoldDB" id="A0A1G1Y4A3"/>
<dbReference type="InterPro" id="IPR008250">
    <property type="entry name" value="ATPase_P-typ_transduc_dom_A_sf"/>
</dbReference>
<dbReference type="SMART" id="SM00831">
    <property type="entry name" value="Cation_ATPase_N"/>
    <property type="match status" value="1"/>
</dbReference>
<dbReference type="InterPro" id="IPR050510">
    <property type="entry name" value="Cation_transp_ATPase_P-type"/>
</dbReference>
<dbReference type="SUPFAM" id="SSF81653">
    <property type="entry name" value="Calcium ATPase, transduction domain A"/>
    <property type="match status" value="1"/>
</dbReference>
<feature type="transmembrane region" description="Helical" evidence="10">
    <location>
        <begin position="283"/>
        <end position="311"/>
    </location>
</feature>
<dbReference type="Gene3D" id="1.20.1110.10">
    <property type="entry name" value="Calcium-transporting ATPase, transmembrane domain"/>
    <property type="match status" value="1"/>
</dbReference>
<feature type="domain" description="Cation-transporting P-type ATPase N-terminal" evidence="11">
    <location>
        <begin position="5"/>
        <end position="78"/>
    </location>
</feature>
<feature type="transmembrane region" description="Helical" evidence="10">
    <location>
        <begin position="831"/>
        <end position="850"/>
    </location>
</feature>
<dbReference type="InterPro" id="IPR018303">
    <property type="entry name" value="ATPase_P-typ_P_site"/>
</dbReference>
<dbReference type="Gene3D" id="3.40.1110.10">
    <property type="entry name" value="Calcium-transporting ATPase, cytoplasmic domain N"/>
    <property type="match status" value="1"/>
</dbReference>
<keyword evidence="6" id="KW-0067">ATP-binding</keyword>
<dbReference type="GO" id="GO:0016887">
    <property type="term" value="F:ATP hydrolysis activity"/>
    <property type="evidence" value="ECO:0007669"/>
    <property type="project" value="InterPro"/>
</dbReference>
<feature type="transmembrane region" description="Helical" evidence="10">
    <location>
        <begin position="691"/>
        <end position="716"/>
    </location>
</feature>
<dbReference type="SFLD" id="SFLDF00027">
    <property type="entry name" value="p-type_atpase"/>
    <property type="match status" value="1"/>
</dbReference>
<evidence type="ECO:0000256" key="10">
    <source>
        <dbReference type="SAM" id="Phobius"/>
    </source>
</evidence>
<dbReference type="InterPro" id="IPR023214">
    <property type="entry name" value="HAD_sf"/>
</dbReference>
<evidence type="ECO:0000256" key="4">
    <source>
        <dbReference type="ARBA" id="ARBA00022692"/>
    </source>
</evidence>
<dbReference type="PANTHER" id="PTHR43294:SF21">
    <property type="entry name" value="CATION TRANSPORTING ATPASE"/>
    <property type="match status" value="1"/>
</dbReference>
<feature type="transmembrane region" description="Helical" evidence="10">
    <location>
        <begin position="870"/>
        <end position="891"/>
    </location>
</feature>
<reference evidence="12 13" key="1">
    <citation type="journal article" date="2016" name="Nat. Commun.">
        <title>Thousands of microbial genomes shed light on interconnected biogeochemical processes in an aquifer system.</title>
        <authorList>
            <person name="Anantharaman K."/>
            <person name="Brown C.T."/>
            <person name="Hug L.A."/>
            <person name="Sharon I."/>
            <person name="Castelle C.J."/>
            <person name="Probst A.J."/>
            <person name="Thomas B.C."/>
            <person name="Singh A."/>
            <person name="Wilkins M.J."/>
            <person name="Karaoz U."/>
            <person name="Brodie E.L."/>
            <person name="Williams K.H."/>
            <person name="Hubbard S.S."/>
            <person name="Banfield J.F."/>
        </authorList>
    </citation>
    <scope>NUCLEOTIDE SEQUENCE [LARGE SCALE GENOMIC DNA]</scope>
</reference>